<dbReference type="PROSITE" id="PS50943">
    <property type="entry name" value="HTH_CROC1"/>
    <property type="match status" value="1"/>
</dbReference>
<accession>A0A5C7JAM5</accession>
<dbReference type="Gene3D" id="1.10.260.40">
    <property type="entry name" value="lambda repressor-like DNA-binding domains"/>
    <property type="match status" value="1"/>
</dbReference>
<dbReference type="EMBL" id="SSDS01000028">
    <property type="protein sequence ID" value="TXG78052.1"/>
    <property type="molecule type" value="Genomic_DNA"/>
</dbReference>
<dbReference type="InterPro" id="IPR010982">
    <property type="entry name" value="Lambda_DNA-bd_dom_sf"/>
</dbReference>
<dbReference type="GO" id="GO:0003677">
    <property type="term" value="F:DNA binding"/>
    <property type="evidence" value="ECO:0007669"/>
    <property type="project" value="InterPro"/>
</dbReference>
<comment type="caution">
    <text evidence="2">The sequence shown here is derived from an EMBL/GenBank/DDBJ whole genome shotgun (WGS) entry which is preliminary data.</text>
</comment>
<dbReference type="CDD" id="cd00093">
    <property type="entry name" value="HTH_XRE"/>
    <property type="match status" value="1"/>
</dbReference>
<dbReference type="Proteomes" id="UP000321026">
    <property type="component" value="Unassembled WGS sequence"/>
</dbReference>
<feature type="domain" description="HTH cro/C1-type" evidence="1">
    <location>
        <begin position="6"/>
        <end position="58"/>
    </location>
</feature>
<sequence>MTPEELLTIRKNNNLTQAKMAESIGISICQYKRLEKGKCKIKPSLALLIRALHGLISL</sequence>
<dbReference type="InterPro" id="IPR001387">
    <property type="entry name" value="Cro/C1-type_HTH"/>
</dbReference>
<reference evidence="2 3" key="1">
    <citation type="submission" date="2018-09" db="EMBL/GenBank/DDBJ databases">
        <title>Metagenome Assembled Genomes from an Advanced Water Purification Facility.</title>
        <authorList>
            <person name="Stamps B.W."/>
            <person name="Spear J.R."/>
        </authorList>
    </citation>
    <scope>NUCLEOTIDE SEQUENCE [LARGE SCALE GENOMIC DNA]</scope>
    <source>
        <strain evidence="2">Bin_63_2</strain>
    </source>
</reference>
<proteinExistence type="predicted"/>
<gene>
    <name evidence="2" type="ORF">E6Q11_01755</name>
</gene>
<organism evidence="2 3">
    <name type="scientific">Candidatus Dojkabacteria bacterium</name>
    <dbReference type="NCBI Taxonomy" id="2099670"/>
    <lineage>
        <taxon>Bacteria</taxon>
        <taxon>Candidatus Dojkabacteria</taxon>
    </lineage>
</organism>
<protein>
    <submittedName>
        <fullName evidence="2">XRE family transcriptional regulator</fullName>
    </submittedName>
</protein>
<evidence type="ECO:0000313" key="3">
    <source>
        <dbReference type="Proteomes" id="UP000321026"/>
    </source>
</evidence>
<dbReference type="Pfam" id="PF12844">
    <property type="entry name" value="HTH_19"/>
    <property type="match status" value="1"/>
</dbReference>
<dbReference type="AlphaFoldDB" id="A0A5C7JAM5"/>
<evidence type="ECO:0000259" key="1">
    <source>
        <dbReference type="PROSITE" id="PS50943"/>
    </source>
</evidence>
<evidence type="ECO:0000313" key="2">
    <source>
        <dbReference type="EMBL" id="TXG78052.1"/>
    </source>
</evidence>
<dbReference type="SUPFAM" id="SSF47413">
    <property type="entry name" value="lambda repressor-like DNA-binding domains"/>
    <property type="match status" value="1"/>
</dbReference>
<name>A0A5C7JAM5_9BACT</name>